<protein>
    <submittedName>
        <fullName evidence="2">Damage-inducible protein CinA</fullName>
    </submittedName>
</protein>
<dbReference type="KEGG" id="aper:A0U91_02070"/>
<dbReference type="EMBL" id="CP014687">
    <property type="protein sequence ID" value="AQT03997.1"/>
    <property type="molecule type" value="Genomic_DNA"/>
</dbReference>
<evidence type="ECO:0000313" key="2">
    <source>
        <dbReference type="EMBL" id="AQT03997.1"/>
    </source>
</evidence>
<dbReference type="Pfam" id="PF02464">
    <property type="entry name" value="CinA"/>
    <property type="match status" value="1"/>
</dbReference>
<feature type="domain" description="CinA C-terminal" evidence="1">
    <location>
        <begin position="21"/>
        <end position="168"/>
    </location>
</feature>
<dbReference type="STRING" id="1076596.A0U91_02070"/>
<evidence type="ECO:0000313" key="3">
    <source>
        <dbReference type="Proteomes" id="UP000189055"/>
    </source>
</evidence>
<name>A0A1U9LCA8_9PROT</name>
<dbReference type="Proteomes" id="UP000189055">
    <property type="component" value="Chromosome"/>
</dbReference>
<dbReference type="NCBIfam" id="TIGR00199">
    <property type="entry name" value="PncC_domain"/>
    <property type="match status" value="1"/>
</dbReference>
<sequence length="171" mass="17399">MSFSILASDFASELIEQSGLLLEALRKADAKLVTAESCTGGLVAALLTHHAGSSDVTEGGLVTYSNSMKHSVLGVSTATLQKFGAVSAETVREMAAGALGVAQDATHSVSVSGIAGPGGGSADKPVGLVWFGAAVRDGDVQADFRIFKGDRTAVRSQAAMHALNLVLQRVG</sequence>
<dbReference type="InterPro" id="IPR008136">
    <property type="entry name" value="CinA_C"/>
</dbReference>
<reference evidence="2 3" key="1">
    <citation type="submission" date="2016-03" db="EMBL/GenBank/DDBJ databases">
        <title>Acetic acid bacteria sequencing.</title>
        <authorList>
            <person name="Brandt J."/>
            <person name="Jakob F."/>
            <person name="Vogel R.F."/>
        </authorList>
    </citation>
    <scope>NUCLEOTIDE SEQUENCE [LARGE SCALE GENOMIC DNA]</scope>
    <source>
        <strain evidence="2 3">TMW2.1084</strain>
    </source>
</reference>
<proteinExistence type="predicted"/>
<dbReference type="SUPFAM" id="SSF142433">
    <property type="entry name" value="CinA-like"/>
    <property type="match status" value="1"/>
</dbReference>
<organism evidence="2 3">
    <name type="scientific">Acetobacter persici</name>
    <dbReference type="NCBI Taxonomy" id="1076596"/>
    <lineage>
        <taxon>Bacteria</taxon>
        <taxon>Pseudomonadati</taxon>
        <taxon>Pseudomonadota</taxon>
        <taxon>Alphaproteobacteria</taxon>
        <taxon>Acetobacterales</taxon>
        <taxon>Acetobacteraceae</taxon>
        <taxon>Acetobacter</taxon>
    </lineage>
</organism>
<dbReference type="InterPro" id="IPR036653">
    <property type="entry name" value="CinA-like_C"/>
</dbReference>
<evidence type="ECO:0000259" key="1">
    <source>
        <dbReference type="Pfam" id="PF02464"/>
    </source>
</evidence>
<dbReference type="AlphaFoldDB" id="A0A1U9LCA8"/>
<accession>A0A1U9LCA8</accession>
<gene>
    <name evidence="2" type="ORF">A0U91_02070</name>
</gene>
<dbReference type="Gene3D" id="3.90.950.20">
    <property type="entry name" value="CinA-like"/>
    <property type="match status" value="1"/>
</dbReference>
<dbReference type="RefSeq" id="WP_077929940.1">
    <property type="nucleotide sequence ID" value="NZ_CP014687.1"/>
</dbReference>